<dbReference type="GO" id="GO:0004553">
    <property type="term" value="F:hydrolase activity, hydrolyzing O-glycosyl compounds"/>
    <property type="evidence" value="ECO:0007669"/>
    <property type="project" value="TreeGrafter"/>
</dbReference>
<evidence type="ECO:0000259" key="6">
    <source>
        <dbReference type="Pfam" id="PF03632"/>
    </source>
</evidence>
<evidence type="ECO:0000256" key="2">
    <source>
        <dbReference type="ARBA" id="ARBA00022676"/>
    </source>
</evidence>
<evidence type="ECO:0000313" key="10">
    <source>
        <dbReference type="Proteomes" id="UP000621436"/>
    </source>
</evidence>
<protein>
    <submittedName>
        <fullName evidence="9">Glycoside hydrolase family 65 protein</fullName>
    </submittedName>
</protein>
<evidence type="ECO:0000259" key="7">
    <source>
        <dbReference type="Pfam" id="PF03633"/>
    </source>
</evidence>
<dbReference type="InterPro" id="IPR005194">
    <property type="entry name" value="Glyco_hydro_65_C"/>
</dbReference>
<dbReference type="Proteomes" id="UP000621436">
    <property type="component" value="Unassembled WGS sequence"/>
</dbReference>
<dbReference type="RefSeq" id="WP_270453506.1">
    <property type="nucleotide sequence ID" value="NZ_JADPIE010000003.1"/>
</dbReference>
<keyword evidence="9" id="KW-0378">Hydrolase</keyword>
<reference evidence="9" key="1">
    <citation type="submission" date="2020-11" db="EMBL/GenBank/DDBJ databases">
        <title>Halonatronomonas betainensis gen. nov., sp. nov. a novel haloalkaliphilic representative of the family Halanaerobiacae capable of betaine degradation.</title>
        <authorList>
            <person name="Boltyanskaya Y."/>
            <person name="Kevbrin V."/>
            <person name="Detkova E."/>
            <person name="Grouzdev D.S."/>
            <person name="Koziaeva V."/>
            <person name="Zhilina T."/>
        </authorList>
    </citation>
    <scope>NUCLEOTIDE SEQUENCE</scope>
    <source>
        <strain evidence="9">Z-7014</strain>
    </source>
</reference>
<accession>A0A931FA58</accession>
<feature type="domain" description="Glycoside hydrolase family 65 central catalytic" evidence="6">
    <location>
        <begin position="307"/>
        <end position="691"/>
    </location>
</feature>
<evidence type="ECO:0000256" key="5">
    <source>
        <dbReference type="PIRSR" id="PIRSR036289-51"/>
    </source>
</evidence>
<comment type="similarity">
    <text evidence="1">Belongs to the glycosyl hydrolase 65 family.</text>
</comment>
<keyword evidence="10" id="KW-1185">Reference proteome</keyword>
<keyword evidence="2" id="KW-0328">Glycosyltransferase</keyword>
<proteinExistence type="inferred from homology"/>
<evidence type="ECO:0000256" key="1">
    <source>
        <dbReference type="ARBA" id="ARBA00006768"/>
    </source>
</evidence>
<dbReference type="GO" id="GO:0030246">
    <property type="term" value="F:carbohydrate binding"/>
    <property type="evidence" value="ECO:0007669"/>
    <property type="project" value="InterPro"/>
</dbReference>
<keyword evidence="3" id="KW-0808">Transferase</keyword>
<dbReference type="SUPFAM" id="SSF74650">
    <property type="entry name" value="Galactose mutarotase-like"/>
    <property type="match status" value="1"/>
</dbReference>
<organism evidence="9 10">
    <name type="scientific">Halonatronomonas betaini</name>
    <dbReference type="NCBI Taxonomy" id="2778430"/>
    <lineage>
        <taxon>Bacteria</taxon>
        <taxon>Bacillati</taxon>
        <taxon>Bacillota</taxon>
        <taxon>Clostridia</taxon>
        <taxon>Halanaerobiales</taxon>
        <taxon>Halarsenatibacteraceae</taxon>
        <taxon>Halonatronomonas</taxon>
    </lineage>
</organism>
<dbReference type="PIRSF" id="PIRSF036289">
    <property type="entry name" value="Glycosyl_hydrolase_malt_phosph"/>
    <property type="match status" value="1"/>
</dbReference>
<dbReference type="InterPro" id="IPR008928">
    <property type="entry name" value="6-hairpin_glycosidase_sf"/>
</dbReference>
<feature type="domain" description="Glycoside hydrolase family 65 C-terminal" evidence="7">
    <location>
        <begin position="717"/>
        <end position="766"/>
    </location>
</feature>
<feature type="active site" description="Proton donor" evidence="4">
    <location>
        <position position="483"/>
    </location>
</feature>
<name>A0A931FA58_9FIRM</name>
<dbReference type="InterPro" id="IPR012341">
    <property type="entry name" value="6hp_glycosidase-like_sf"/>
</dbReference>
<dbReference type="InterPro" id="IPR005196">
    <property type="entry name" value="Glyco_hydro_65_N"/>
</dbReference>
<evidence type="ECO:0000256" key="4">
    <source>
        <dbReference type="PIRSR" id="PIRSR036289-50"/>
    </source>
</evidence>
<dbReference type="InterPro" id="IPR011013">
    <property type="entry name" value="Gal_mutarotase_sf_dom"/>
</dbReference>
<feature type="binding site" evidence="5">
    <location>
        <begin position="598"/>
        <end position="599"/>
    </location>
    <ligand>
        <name>substrate</name>
    </ligand>
</feature>
<dbReference type="AlphaFoldDB" id="A0A931FA58"/>
<dbReference type="Pfam" id="PF03633">
    <property type="entry name" value="Glyco_hydro_65C"/>
    <property type="match status" value="1"/>
</dbReference>
<evidence type="ECO:0000313" key="9">
    <source>
        <dbReference type="EMBL" id="MBF8436602.1"/>
    </source>
</evidence>
<dbReference type="GO" id="GO:0005975">
    <property type="term" value="P:carbohydrate metabolic process"/>
    <property type="evidence" value="ECO:0007669"/>
    <property type="project" value="InterPro"/>
</dbReference>
<feature type="binding site" evidence="5">
    <location>
        <begin position="341"/>
        <end position="342"/>
    </location>
    <ligand>
        <name>substrate</name>
    </ligand>
</feature>
<dbReference type="PANTHER" id="PTHR11051">
    <property type="entry name" value="GLYCOSYL HYDROLASE-RELATED"/>
    <property type="match status" value="1"/>
</dbReference>
<dbReference type="PANTHER" id="PTHR11051:SF8">
    <property type="entry name" value="PROTEIN-GLUCOSYLGALACTOSYLHYDROXYLYSINE GLUCOSIDASE"/>
    <property type="match status" value="1"/>
</dbReference>
<gene>
    <name evidence="9" type="ORF">I0Q91_05900</name>
</gene>
<dbReference type="Gene3D" id="1.50.10.10">
    <property type="match status" value="1"/>
</dbReference>
<sequence>MHELTNRYSTKTGQEIIEVDFTEDLIIPSGSNLLIGNGYLGYRGIEANWEATEFSGCIVSDTYDKADGKWRELVNAPNGLYFNIIVDGQPLAKFPDVTSENESLRRSLDLRSGLYNSIRKFNLNDTNFILETNRFASLEQLELILANYKIIADTDVRIKIQAGIDKKCWDLNGKHLEDFKEFNQDKLLSILATTVESNINLSVSSLLNIANNSKEKIELINEDNKYLLEFDLSLEANQPVELEQYMAVTHSNQRNNPLQDSKEIVKEAKESGFKLLFENQLENWNKIWNKWGVKIGGSVKDQALINFNLYHNRIATPAYSERLPIGARGLSCQAYQGAAFWDQEIFNLPVYLYTEPEIAKNILKYRYHTLPGARKKAEDLGYKGAFYAWISGKTGEELCPDFFFEDVLTGRKIRNHFNDWQIHVSPDIAYTVWHYYQATGDIDFIIDYGSEIIFEIARFLYSRAHFNKNKKEFELIRLLGPDEYHENVDNNVFTLYQSKYALDKALKIYKIMERDYPDRLAVLKEKIELKDEEVANWKEMAALIKKPEPDPETGLIEQHDGYFQLEDTTPEVLEERLQDPGEYWGWPNGVAHHTQVIKQADLIQLFWLQPELFSDRVKEKNLDYYLPRTEHGSSLSPSAYAIEEARQGRTEKARERLIHSASIDLENTNKAVSGGTFIGGIHTAACGATWQVLTFGFAGLHFIEDEKNGIYPEIKAAFKPEIPAAWDYYQFNLKLSNQDLTIRVETDTIIMTASENNNEEINLKVSEEFVNIAPGITRKIRR</sequence>
<dbReference type="GO" id="GO:0016757">
    <property type="term" value="F:glycosyltransferase activity"/>
    <property type="evidence" value="ECO:0007669"/>
    <property type="project" value="UniProtKB-KW"/>
</dbReference>
<evidence type="ECO:0000259" key="8">
    <source>
        <dbReference type="Pfam" id="PF03636"/>
    </source>
</evidence>
<feature type="domain" description="Glycoside hydrolase family 65 N-terminal" evidence="8">
    <location>
        <begin position="31"/>
        <end position="251"/>
    </location>
</feature>
<dbReference type="InterPro" id="IPR017045">
    <property type="entry name" value="Malt_Pase/Glycosyl_Hdrlase"/>
</dbReference>
<evidence type="ECO:0000256" key="3">
    <source>
        <dbReference type="ARBA" id="ARBA00022679"/>
    </source>
</evidence>
<dbReference type="InterPro" id="IPR037018">
    <property type="entry name" value="GH65_N"/>
</dbReference>
<dbReference type="Gene3D" id="2.70.98.40">
    <property type="entry name" value="Glycoside hydrolase, family 65, N-terminal domain"/>
    <property type="match status" value="1"/>
</dbReference>
<dbReference type="EMBL" id="JADPIE010000003">
    <property type="protein sequence ID" value="MBF8436602.1"/>
    <property type="molecule type" value="Genomic_DNA"/>
</dbReference>
<comment type="caution">
    <text evidence="9">The sequence shown here is derived from an EMBL/GenBank/DDBJ whole genome shotgun (WGS) entry which is preliminary data.</text>
</comment>
<dbReference type="Pfam" id="PF03632">
    <property type="entry name" value="Glyco_hydro_65m"/>
    <property type="match status" value="1"/>
</dbReference>
<dbReference type="SUPFAM" id="SSF48208">
    <property type="entry name" value="Six-hairpin glycosidases"/>
    <property type="match status" value="1"/>
</dbReference>
<dbReference type="InterPro" id="IPR005195">
    <property type="entry name" value="Glyco_hydro_65_M"/>
</dbReference>
<dbReference type="Gene3D" id="2.60.420.10">
    <property type="entry name" value="Maltose phosphorylase, domain 3"/>
    <property type="match status" value="1"/>
</dbReference>
<dbReference type="Pfam" id="PF03636">
    <property type="entry name" value="Glyco_hydro_65N"/>
    <property type="match status" value="1"/>
</dbReference>